<organism evidence="2 3">
    <name type="scientific">Bradyrhizobium niftali</name>
    <dbReference type="NCBI Taxonomy" id="2560055"/>
    <lineage>
        <taxon>Bacteria</taxon>
        <taxon>Pseudomonadati</taxon>
        <taxon>Pseudomonadota</taxon>
        <taxon>Alphaproteobacteria</taxon>
        <taxon>Hyphomicrobiales</taxon>
        <taxon>Nitrobacteraceae</taxon>
        <taxon>Bradyrhizobium</taxon>
    </lineage>
</organism>
<evidence type="ECO:0000256" key="1">
    <source>
        <dbReference type="SAM" id="MobiDB-lite"/>
    </source>
</evidence>
<comment type="caution">
    <text evidence="2">The sequence shown here is derived from an EMBL/GenBank/DDBJ whole genome shotgun (WGS) entry which is preliminary data.</text>
</comment>
<proteinExistence type="predicted"/>
<evidence type="ECO:0000313" key="2">
    <source>
        <dbReference type="EMBL" id="TFV44809.1"/>
    </source>
</evidence>
<dbReference type="OrthoDB" id="8254591at2"/>
<dbReference type="Proteomes" id="UP000297966">
    <property type="component" value="Unassembled WGS sequence"/>
</dbReference>
<sequence>MGTPMLDDEFNKQRAEILRELAEQADPFIKKRLLNLVQRYEPRRQPTPVDERFATRGDNVDR</sequence>
<feature type="region of interest" description="Disordered" evidence="1">
    <location>
        <begin position="42"/>
        <end position="62"/>
    </location>
</feature>
<name>A0A4Y9LPC3_9BRAD</name>
<keyword evidence="3" id="KW-1185">Reference proteome</keyword>
<reference evidence="2 3" key="1">
    <citation type="submission" date="2019-03" db="EMBL/GenBank/DDBJ databases">
        <title>Bradyrhizobium diversity isolated from nodules of Chamaecrista fasciculata.</title>
        <authorList>
            <person name="Klepa M.S."/>
            <person name="Urquiaga M.O."/>
            <person name="Hungria M."/>
            <person name="Delamuta J.R."/>
        </authorList>
    </citation>
    <scope>NUCLEOTIDE SEQUENCE [LARGE SCALE GENOMIC DNA]</scope>
    <source>
        <strain evidence="2 3">CNPSo 3448</strain>
    </source>
</reference>
<gene>
    <name evidence="2" type="ORF">E4K65_27370</name>
</gene>
<protein>
    <submittedName>
        <fullName evidence="2">Uncharacterized protein</fullName>
    </submittedName>
</protein>
<dbReference type="AlphaFoldDB" id="A0A4Y9LPC3"/>
<evidence type="ECO:0000313" key="3">
    <source>
        <dbReference type="Proteomes" id="UP000297966"/>
    </source>
</evidence>
<dbReference type="EMBL" id="SPQT01000017">
    <property type="protein sequence ID" value="TFV44809.1"/>
    <property type="molecule type" value="Genomic_DNA"/>
</dbReference>
<accession>A0A4Y9LPC3</accession>